<feature type="domain" description="RDRP core" evidence="2">
    <location>
        <begin position="431"/>
        <end position="1019"/>
    </location>
</feature>
<organism evidence="3 4">
    <name type="scientific">Cerrena zonata</name>
    <dbReference type="NCBI Taxonomy" id="2478898"/>
    <lineage>
        <taxon>Eukaryota</taxon>
        <taxon>Fungi</taxon>
        <taxon>Dikarya</taxon>
        <taxon>Basidiomycota</taxon>
        <taxon>Agaricomycotina</taxon>
        <taxon>Agaricomycetes</taxon>
        <taxon>Polyporales</taxon>
        <taxon>Cerrenaceae</taxon>
        <taxon>Cerrena</taxon>
    </lineage>
</organism>
<comment type="catalytic activity">
    <reaction evidence="1">
        <text>RNA(n) + a ribonucleoside 5'-triphosphate = RNA(n+1) + diphosphate</text>
        <dbReference type="Rhea" id="RHEA:21248"/>
        <dbReference type="Rhea" id="RHEA-COMP:14527"/>
        <dbReference type="Rhea" id="RHEA-COMP:17342"/>
        <dbReference type="ChEBI" id="CHEBI:33019"/>
        <dbReference type="ChEBI" id="CHEBI:61557"/>
        <dbReference type="ChEBI" id="CHEBI:140395"/>
        <dbReference type="EC" id="2.7.7.48"/>
    </reaction>
</comment>
<keyword evidence="1" id="KW-0808">Transferase</keyword>
<evidence type="ECO:0000256" key="1">
    <source>
        <dbReference type="RuleBase" id="RU363098"/>
    </source>
</evidence>
<dbReference type="Proteomes" id="UP001385951">
    <property type="component" value="Unassembled WGS sequence"/>
</dbReference>
<gene>
    <name evidence="3" type="ORF">QCA50_001740</name>
</gene>
<keyword evidence="1" id="KW-0694">RNA-binding</keyword>
<dbReference type="GO" id="GO:0030422">
    <property type="term" value="P:siRNA processing"/>
    <property type="evidence" value="ECO:0007669"/>
    <property type="project" value="TreeGrafter"/>
</dbReference>
<dbReference type="PANTHER" id="PTHR23079">
    <property type="entry name" value="RNA-DEPENDENT RNA POLYMERASE"/>
    <property type="match status" value="1"/>
</dbReference>
<dbReference type="InterPro" id="IPR057596">
    <property type="entry name" value="RDRP_core"/>
</dbReference>
<dbReference type="PANTHER" id="PTHR23079:SF55">
    <property type="entry name" value="RNA-DIRECTED RNA POLYMERASE"/>
    <property type="match status" value="1"/>
</dbReference>
<keyword evidence="1" id="KW-0696">RNA-directed RNA polymerase</keyword>
<sequence length="1218" mass="138191">MDIFIENIPSNATREQLKIAIANIIHGPEYRVHSPTPMNLDITIFRKPRKNGTKCGVVTLPSVAVANQFLATHGPSSTQSIFVGLRLLFKRSNKPPRSNIVEEVRRMPYIDPRIVEEQELRSQELLSHQVKIACLQFGWECRDNVFSVEWEKSQADGVLGDMVYNDERREFRIYMDGTDRVHIAVIHIAQIASVGSNVDGTHPVICFSLRQPPTFESDSPRHTSEGLGQNLIEKLLGLNLFDIKPPKRRRHAFFHQSHASTAMYTSSAIRIVCKSRADLQTFRSLCGEAHVRLDNSVPSAEYRRLFSEEVQTQFTEWLKTLSWKIAFQLESIVRKLLADPTELLLCRGRIERMISDEGEPYMIAFLRYFATPLTAWFWYDEEEDEDRPFAGSVDELFAQCASSFVLPTKKALRPAAIDPDNLFDCLHVTISPTRMQLDGPYPERSNRVMRSYPHNHDSFLRVSFVEESKLQIRLDPEVDGRAFIKARFGNFLHEGLIIGGRKFNFLAYSQSALKEHAVWFVKDFITPEGVPVTAQSIIASLGDFTRPDPQLVYCPARYAARISQAFTATDSSTEVEAEEIFRDEDILDPTGRWNFTDGVGTISREMAIAVWKELRKKRRKARRSTTYPRAFQVRFQGSKGMLSVDHRLEGKVITLRPSMIKFEAPESTNIEIARAFDKPGPFYLNRPLIMILEQLGVPYETFEALQDRAVRDAQNAVRSLARGARLLEAYGLGASFKLTSVMLSLDKMGIDPPTDDVFYQRMMDFAVNHVLRELKHHARIPVKDAWNLVGVADIHGYLNEGEVFIHVVPTDGQQPFFFEGQTLITRSPTIHPGDVQVARAIGAPPPDSPFANETLRNCVVFSTKGSRPLPACLGGGDLDGDVYCATMLPELRPRTTYEPARYTPALKKLLDRPSTMHDVADFVTEYLYSDSLGLIAIQWLLIADQSTQGIFDNDCMLLSDLHSDAVDYPKNGNPVSLQRIPKLKMRAKPDWNAPETVTSLDPSKYYQSQRAIGRLFRAIDLPAVHVINDAEREQRRRLRRTGQNANPDLDEIINNFHAADPLEDDEVTVAVYERVMDFIAAGRHDDDLISELWELFQQYTSQLHSICTSHTLSNKRGAMLTEEEVIIGTIVAKCSQPRKRKDLMSTMRERTATLAQEVGLQIEGDEGTLPYKSLERAWVAYRIANLEDDRFGARSFGWVALGEVFDAIKKIEESEGYF</sequence>
<evidence type="ECO:0000259" key="2">
    <source>
        <dbReference type="Pfam" id="PF05183"/>
    </source>
</evidence>
<dbReference type="GO" id="GO:0003968">
    <property type="term" value="F:RNA-directed RNA polymerase activity"/>
    <property type="evidence" value="ECO:0007669"/>
    <property type="project" value="UniProtKB-KW"/>
</dbReference>
<dbReference type="GO" id="GO:0031380">
    <property type="term" value="C:nuclear RNA-directed RNA polymerase complex"/>
    <property type="evidence" value="ECO:0007669"/>
    <property type="project" value="TreeGrafter"/>
</dbReference>
<evidence type="ECO:0000313" key="4">
    <source>
        <dbReference type="Proteomes" id="UP001385951"/>
    </source>
</evidence>
<dbReference type="AlphaFoldDB" id="A0AAW0GXW1"/>
<proteinExistence type="inferred from homology"/>
<comment type="caution">
    <text evidence="3">The sequence shown here is derived from an EMBL/GenBank/DDBJ whole genome shotgun (WGS) entry which is preliminary data.</text>
</comment>
<keyword evidence="4" id="KW-1185">Reference proteome</keyword>
<comment type="similarity">
    <text evidence="1">Belongs to the RdRP family.</text>
</comment>
<dbReference type="EC" id="2.7.7.48" evidence="1"/>
<dbReference type="Pfam" id="PF05183">
    <property type="entry name" value="RdRP"/>
    <property type="match status" value="1"/>
</dbReference>
<dbReference type="GO" id="GO:0003723">
    <property type="term" value="F:RNA binding"/>
    <property type="evidence" value="ECO:0007669"/>
    <property type="project" value="UniProtKB-KW"/>
</dbReference>
<dbReference type="InterPro" id="IPR007855">
    <property type="entry name" value="RDRP"/>
</dbReference>
<accession>A0AAW0GXW1</accession>
<protein>
    <recommendedName>
        <fullName evidence="1">RNA-dependent RNA polymerase</fullName>
        <ecNumber evidence="1">2.7.7.48</ecNumber>
    </recommendedName>
</protein>
<keyword evidence="1" id="KW-0548">Nucleotidyltransferase</keyword>
<reference evidence="3 4" key="1">
    <citation type="submission" date="2022-09" db="EMBL/GenBank/DDBJ databases">
        <authorList>
            <person name="Palmer J.M."/>
        </authorList>
    </citation>
    <scope>NUCLEOTIDE SEQUENCE [LARGE SCALE GENOMIC DNA]</scope>
    <source>
        <strain evidence="3 4">DSM 7382</strain>
    </source>
</reference>
<name>A0AAW0GXW1_9APHY</name>
<dbReference type="EMBL" id="JASBNA010000002">
    <property type="protein sequence ID" value="KAK7694554.1"/>
    <property type="molecule type" value="Genomic_DNA"/>
</dbReference>
<evidence type="ECO:0000313" key="3">
    <source>
        <dbReference type="EMBL" id="KAK7694554.1"/>
    </source>
</evidence>